<protein>
    <submittedName>
        <fullName evidence="2">Adenylate cyclase, class 2 (Thermophilic)</fullName>
        <ecNumber evidence="2">4.6.1.1</ecNumber>
    </submittedName>
</protein>
<dbReference type="EMBL" id="CP104395">
    <property type="protein sequence ID" value="WEL19509.1"/>
    <property type="molecule type" value="Genomic_DNA"/>
</dbReference>
<dbReference type="InterPro" id="IPR008173">
    <property type="entry name" value="Adenylyl_cyclase_CyaB"/>
</dbReference>
<dbReference type="Pfam" id="PF01928">
    <property type="entry name" value="CYTH"/>
    <property type="match status" value="1"/>
</dbReference>
<dbReference type="SUPFAM" id="SSF55154">
    <property type="entry name" value="CYTH-like phosphatases"/>
    <property type="match status" value="1"/>
</dbReference>
<name>A0ABY8CIP2_9ARCH</name>
<dbReference type="EC" id="4.6.1.1" evidence="2"/>
<dbReference type="SMART" id="SM01118">
    <property type="entry name" value="CYTH"/>
    <property type="match status" value="1"/>
</dbReference>
<keyword evidence="2" id="KW-0456">Lyase</keyword>
<dbReference type="Proteomes" id="UP001218034">
    <property type="component" value="Chromosome"/>
</dbReference>
<dbReference type="InterPro" id="IPR023577">
    <property type="entry name" value="CYTH_domain"/>
</dbReference>
<accession>A0ABY8CIP2</accession>
<dbReference type="Gene3D" id="2.40.320.10">
    <property type="entry name" value="Hypothetical Protein Pfu-838710-001"/>
    <property type="match status" value="1"/>
</dbReference>
<evidence type="ECO:0000313" key="2">
    <source>
        <dbReference type="EMBL" id="WEL19509.1"/>
    </source>
</evidence>
<keyword evidence="3" id="KW-1185">Reference proteome</keyword>
<dbReference type="PROSITE" id="PS51707">
    <property type="entry name" value="CYTH"/>
    <property type="match status" value="1"/>
</dbReference>
<dbReference type="CDD" id="cd07890">
    <property type="entry name" value="CYTH-like_AC_IV-like"/>
    <property type="match status" value="1"/>
</dbReference>
<feature type="domain" description="CYTH" evidence="1">
    <location>
        <begin position="19"/>
        <end position="184"/>
    </location>
</feature>
<sequence length="185" mass="21489">MGAKSQRGKLGRGYRIVMEIETEVRYRVDKVEEKENLLEQYEKKASLRQKDSYYSPPGKDFSEDMVHYLRVRESAENSFDLHIARSSEQTEEYETGIEDPEELHLILEKLGFEKYVEVVKHREVYDVDGFKVTLDRIEGLGYFIEIETTEEDPDVDKIAGIAEILGLNEESKVVGKGYPDMVIER</sequence>
<proteinExistence type="predicted"/>
<dbReference type="PANTHER" id="PTHR21028:SF2">
    <property type="entry name" value="CYTH DOMAIN-CONTAINING PROTEIN"/>
    <property type="match status" value="1"/>
</dbReference>
<reference evidence="2 3" key="1">
    <citation type="submission" date="2022-09" db="EMBL/GenBank/DDBJ databases">
        <title>Xylan utilization by haloarchaea-nanohaloarchaea associations.</title>
        <authorList>
            <person name="Yakimov M."/>
        </authorList>
    </citation>
    <scope>NUCLEOTIDE SEQUENCE [LARGE SCALE GENOMIC DNA]</scope>
    <source>
        <strain evidence="2 3">SVXNc</strain>
    </source>
</reference>
<organism evidence="2 3">
    <name type="scientific">Candidatus Nanohalococcus occultus</name>
    <dbReference type="NCBI Taxonomy" id="2978047"/>
    <lineage>
        <taxon>Archaea</taxon>
        <taxon>Candidatus Nanohalarchaeota</taxon>
        <taxon>Candidatus Nanohalarchaeota incertae sedis</taxon>
        <taxon>Candidatus Nanohalococcus</taxon>
    </lineage>
</organism>
<evidence type="ECO:0000313" key="3">
    <source>
        <dbReference type="Proteomes" id="UP001218034"/>
    </source>
</evidence>
<dbReference type="GO" id="GO:0004016">
    <property type="term" value="F:adenylate cyclase activity"/>
    <property type="evidence" value="ECO:0007669"/>
    <property type="project" value="UniProtKB-EC"/>
</dbReference>
<gene>
    <name evidence="2" type="primary">cyaB</name>
    <name evidence="2" type="ORF">SVXNc_0489</name>
</gene>
<dbReference type="NCBIfam" id="TIGR00318">
    <property type="entry name" value="cyaB"/>
    <property type="match status" value="1"/>
</dbReference>
<dbReference type="PANTHER" id="PTHR21028">
    <property type="entry name" value="SI:CH211-156B7.4"/>
    <property type="match status" value="1"/>
</dbReference>
<evidence type="ECO:0000259" key="1">
    <source>
        <dbReference type="PROSITE" id="PS51707"/>
    </source>
</evidence>
<dbReference type="InterPro" id="IPR033469">
    <property type="entry name" value="CYTH-like_dom_sf"/>
</dbReference>